<organism evidence="2 3">
    <name type="scientific">Rhodoferax aquaticus</name>
    <dbReference type="NCBI Taxonomy" id="2527691"/>
    <lineage>
        <taxon>Bacteria</taxon>
        <taxon>Pseudomonadati</taxon>
        <taxon>Pseudomonadota</taxon>
        <taxon>Betaproteobacteria</taxon>
        <taxon>Burkholderiales</taxon>
        <taxon>Comamonadaceae</taxon>
        <taxon>Rhodoferax</taxon>
    </lineage>
</organism>
<feature type="transmembrane region" description="Helical" evidence="1">
    <location>
        <begin position="86"/>
        <end position="109"/>
    </location>
</feature>
<gene>
    <name evidence="2" type="ORF">EXZ61_16620</name>
</gene>
<proteinExistence type="predicted"/>
<dbReference type="AlphaFoldDB" id="A0A515ESL7"/>
<keyword evidence="1" id="KW-0812">Transmembrane</keyword>
<keyword evidence="1" id="KW-0472">Membrane</keyword>
<protein>
    <submittedName>
        <fullName evidence="2">Uncharacterized protein</fullName>
    </submittedName>
</protein>
<dbReference type="EMBL" id="CP036282">
    <property type="protein sequence ID" value="QDL55662.1"/>
    <property type="molecule type" value="Genomic_DNA"/>
</dbReference>
<feature type="transmembrane region" description="Helical" evidence="1">
    <location>
        <begin position="55"/>
        <end position="74"/>
    </location>
</feature>
<keyword evidence="3" id="KW-1185">Reference proteome</keyword>
<dbReference type="RefSeq" id="WP_142812817.1">
    <property type="nucleotide sequence ID" value="NZ_CP036282.1"/>
</dbReference>
<accession>A0A515ESL7</accession>
<evidence type="ECO:0000313" key="2">
    <source>
        <dbReference type="EMBL" id="QDL55662.1"/>
    </source>
</evidence>
<dbReference type="Proteomes" id="UP000317365">
    <property type="component" value="Chromosome"/>
</dbReference>
<sequence length="110" mass="12467">MHQSPNSDAAHWPPVGTGLWTRWWGYLVRWLVFGVVVALFQPVDETADPLWQHKAQQGALGLLFGFFAAVVFTASENTFNQARTPWKTWLLIVLTWLLVKTAFVTTIALL</sequence>
<reference evidence="3" key="1">
    <citation type="submission" date="2019-02" db="EMBL/GenBank/DDBJ databases">
        <title>Complete genome sequence of Rhodoferax sp. Gr-4.</title>
        <authorList>
            <person name="Jin L."/>
        </authorList>
    </citation>
    <scope>NUCLEOTIDE SEQUENCE [LARGE SCALE GENOMIC DNA]</scope>
    <source>
        <strain evidence="3">Gr-4</strain>
    </source>
</reference>
<keyword evidence="1" id="KW-1133">Transmembrane helix</keyword>
<name>A0A515ESL7_9BURK</name>
<evidence type="ECO:0000256" key="1">
    <source>
        <dbReference type="SAM" id="Phobius"/>
    </source>
</evidence>
<evidence type="ECO:0000313" key="3">
    <source>
        <dbReference type="Proteomes" id="UP000317365"/>
    </source>
</evidence>
<dbReference type="KEGG" id="rhg:EXZ61_16620"/>
<feature type="transmembrane region" description="Helical" evidence="1">
    <location>
        <begin position="23"/>
        <end position="43"/>
    </location>
</feature>
<reference evidence="3" key="2">
    <citation type="journal article" date="2020" name="Int. J. Syst. Evol. Microbiol.">
        <title>Genomic insights into a novel species Rhodoferax aquaticus sp. nov., isolated from freshwater.</title>
        <authorList>
            <person name="Li T."/>
            <person name="Zhuo Y."/>
            <person name="Jin C.Z."/>
            <person name="Wu X."/>
            <person name="Ko S.R."/>
            <person name="Jin F.J."/>
            <person name="Ahn C.Y."/>
            <person name="Oh H.M."/>
            <person name="Lee H.G."/>
            <person name="Jin L."/>
        </authorList>
    </citation>
    <scope>NUCLEOTIDE SEQUENCE [LARGE SCALE GENOMIC DNA]</scope>
    <source>
        <strain evidence="3">Gr-4</strain>
    </source>
</reference>